<feature type="region of interest" description="Disordered" evidence="1">
    <location>
        <begin position="130"/>
        <end position="156"/>
    </location>
</feature>
<feature type="region of interest" description="Disordered" evidence="1">
    <location>
        <begin position="20"/>
        <end position="46"/>
    </location>
</feature>
<gene>
    <name evidence="2" type="ORF">K437DRAFT_253342</name>
</gene>
<protein>
    <submittedName>
        <fullName evidence="2">Uncharacterized protein</fullName>
    </submittedName>
</protein>
<feature type="compositionally biased region" description="Basic and acidic residues" evidence="1">
    <location>
        <begin position="145"/>
        <end position="156"/>
    </location>
</feature>
<keyword evidence="3" id="KW-1185">Reference proteome</keyword>
<evidence type="ECO:0000313" key="2">
    <source>
        <dbReference type="EMBL" id="KDN53309.1"/>
    </source>
</evidence>
<dbReference type="HOGENOM" id="CLU_440880_0_0_1"/>
<feature type="compositionally biased region" description="Pro residues" evidence="1">
    <location>
        <begin position="596"/>
        <end position="620"/>
    </location>
</feature>
<accession>A0A066WQL8</accession>
<name>A0A066WQL8_TILAU</name>
<dbReference type="InParanoid" id="A0A066WQL8"/>
<dbReference type="Proteomes" id="UP000027361">
    <property type="component" value="Unassembled WGS sequence"/>
</dbReference>
<evidence type="ECO:0000256" key="1">
    <source>
        <dbReference type="SAM" id="MobiDB-lite"/>
    </source>
</evidence>
<organism evidence="2 3">
    <name type="scientific">Tilletiaria anomala (strain ATCC 24038 / CBS 436.72 / UBC 951)</name>
    <dbReference type="NCBI Taxonomy" id="1037660"/>
    <lineage>
        <taxon>Eukaryota</taxon>
        <taxon>Fungi</taxon>
        <taxon>Dikarya</taxon>
        <taxon>Basidiomycota</taxon>
        <taxon>Ustilaginomycotina</taxon>
        <taxon>Exobasidiomycetes</taxon>
        <taxon>Georgefischeriales</taxon>
        <taxon>Tilletiariaceae</taxon>
        <taxon>Tilletiaria</taxon>
    </lineage>
</organism>
<comment type="caution">
    <text evidence="2">The sequence shown here is derived from an EMBL/GenBank/DDBJ whole genome shotgun (WGS) entry which is preliminary data.</text>
</comment>
<dbReference type="EMBL" id="JMSN01000003">
    <property type="protein sequence ID" value="KDN53309.1"/>
    <property type="molecule type" value="Genomic_DNA"/>
</dbReference>
<reference evidence="2 3" key="1">
    <citation type="submission" date="2014-05" db="EMBL/GenBank/DDBJ databases">
        <title>Draft genome sequence of a rare smut relative, Tilletiaria anomala UBC 951.</title>
        <authorList>
            <consortium name="DOE Joint Genome Institute"/>
            <person name="Toome M."/>
            <person name="Kuo A."/>
            <person name="Henrissat B."/>
            <person name="Lipzen A."/>
            <person name="Tritt A."/>
            <person name="Yoshinaga Y."/>
            <person name="Zane M."/>
            <person name="Barry K."/>
            <person name="Grigoriev I.V."/>
            <person name="Spatafora J.W."/>
            <person name="Aimea M.C."/>
        </authorList>
    </citation>
    <scope>NUCLEOTIDE SEQUENCE [LARGE SCALE GENOMIC DNA]</scope>
    <source>
        <strain evidence="2 3">UBC 951</strain>
    </source>
</reference>
<dbReference type="OMA" id="ISTYMEV"/>
<dbReference type="RefSeq" id="XP_013246148.1">
    <property type="nucleotide sequence ID" value="XM_013390694.1"/>
</dbReference>
<dbReference type="OrthoDB" id="2434934at2759"/>
<sequence length="620" mass="64893">MADVQPPRRFSIDAVIKPFRSRKDSKVASLPSALNKPTAVHGGEKKSSLTASAIAGAGAAESSETSSTHDAASGLVLASAKTESVPRRVSFSPSVEEAETIKEQLEQESAALRTHTLPSKQRARVVQFQLRRSSKEPTAKAAKQVKQEQKILRASKRDDHQHFVWKEDGIHKGHHSPNAPKAKVTNHQAVASRHARLLEQLMNGNPDAAKAAVKNAKSAAKKETMTYDKAQAAKAKQLKKLKSALLDIDLANSIIGELRVMQVDPAGAAVKEHGMERVLYAGAVPESITEPDEDASKLRTAKEALHEARAASVPPTSTSRMVCLDCDESTASNRHADALAQHASTVSTASVSSAPVKAVGRFSIVAGAGYVASWLPWAATSPAKGSQTTHATNELVKAALPSGKDQNALSLVNLPQLPEVPTLMGVSPISLIISPKSTIVTAGADKLGAFNAMASITGAVIEASGTNVGLAAPIDRMSIFVHWWGFEVTLPPSTISYLGTAQSVSGSFLGFLQTMAVSGGIPELVPFIRYISMFVDVEFKAIAAQNKGNGVVIAAVWAFPMALVPRPWDFAPMPPASAPAPAPVPTSAQASGSGPAPTPTPAPVAIPMSTPTPAPAPAPS</sequence>
<proteinExistence type="predicted"/>
<feature type="compositionally biased region" description="Pro residues" evidence="1">
    <location>
        <begin position="575"/>
        <end position="584"/>
    </location>
</feature>
<dbReference type="AlphaFoldDB" id="A0A066WQL8"/>
<feature type="compositionally biased region" description="Low complexity" evidence="1">
    <location>
        <begin position="585"/>
        <end position="595"/>
    </location>
</feature>
<dbReference type="GeneID" id="25263547"/>
<feature type="region of interest" description="Disordered" evidence="1">
    <location>
        <begin position="575"/>
        <end position="620"/>
    </location>
</feature>
<evidence type="ECO:0000313" key="3">
    <source>
        <dbReference type="Proteomes" id="UP000027361"/>
    </source>
</evidence>